<dbReference type="GO" id="GO:0006741">
    <property type="term" value="P:NADP+ biosynthetic process"/>
    <property type="evidence" value="ECO:0007669"/>
    <property type="project" value="UniProtKB-UniRule"/>
</dbReference>
<dbReference type="PANTHER" id="PTHR20275">
    <property type="entry name" value="NAD KINASE"/>
    <property type="match status" value="1"/>
</dbReference>
<name>N2A2P5_9FIRM</name>
<sequence>MKKFVLIVNALKDRNLKETRSLCSYINTRGGSCRYLVSVDEMEGVRKVRAEDVPHGTECIVVLGGDGTLIRAARDTVECNIPLIGVNMGTLGYLCELEPDGLEEALDLMLHDKYTLEERMMICGRKEVPVKTQTYTENGVERTSVKEGPVFRALNDIVIHRTGSLSLVSLTVYVNGQYLHTWNGDGIILSTPTGSTGYNMSAGGPIIDPKAQLLLLTPINSHALTQRSIVIDPHDEIVIEVESWHGKQTDTVEVSYDGDHGCWLCAGERIHIRRAQESTKILKISRASFLEILRKKMQTFC</sequence>
<dbReference type="GO" id="GO:0005524">
    <property type="term" value="F:ATP binding"/>
    <property type="evidence" value="ECO:0007669"/>
    <property type="project" value="UniProtKB-KW"/>
</dbReference>
<evidence type="ECO:0000256" key="5">
    <source>
        <dbReference type="ARBA" id="ARBA00047925"/>
    </source>
</evidence>
<keyword evidence="8" id="KW-1185">Reference proteome</keyword>
<comment type="function">
    <text evidence="6">Involved in the regulation of the intracellular balance of NAD and NADP, and is a key enzyme in the biosynthesis of NADP. Catalyzes specifically the phosphorylation on 2'-hydroxyl of the adenosine moiety of NAD to yield NADP.</text>
</comment>
<feature type="binding site" evidence="6">
    <location>
        <position position="185"/>
    </location>
    <ligand>
        <name>NAD(+)</name>
        <dbReference type="ChEBI" id="CHEBI:57540"/>
    </ligand>
</feature>
<comment type="cofactor">
    <cofactor evidence="6">
        <name>a divalent metal cation</name>
        <dbReference type="ChEBI" id="CHEBI:60240"/>
    </cofactor>
</comment>
<evidence type="ECO:0000256" key="4">
    <source>
        <dbReference type="ARBA" id="ARBA00023027"/>
    </source>
</evidence>
<feature type="active site" description="Proton acceptor" evidence="6">
    <location>
        <position position="66"/>
    </location>
</feature>
<dbReference type="Gene3D" id="3.40.50.10330">
    <property type="entry name" value="Probable inorganic polyphosphate/atp-NAD kinase, domain 1"/>
    <property type="match status" value="1"/>
</dbReference>
<dbReference type="EMBL" id="AQFT01000140">
    <property type="protein sequence ID" value="EMZ20753.1"/>
    <property type="molecule type" value="Genomic_DNA"/>
</dbReference>
<comment type="similarity">
    <text evidence="6">Belongs to the NAD kinase family.</text>
</comment>
<dbReference type="HAMAP" id="MF_00361">
    <property type="entry name" value="NAD_kinase"/>
    <property type="match status" value="1"/>
</dbReference>
<dbReference type="GO" id="GO:0046872">
    <property type="term" value="F:metal ion binding"/>
    <property type="evidence" value="ECO:0007669"/>
    <property type="project" value="UniProtKB-UniRule"/>
</dbReference>
<dbReference type="EC" id="2.7.1.23" evidence="6"/>
<dbReference type="InterPro" id="IPR002504">
    <property type="entry name" value="NADK"/>
</dbReference>
<gene>
    <name evidence="6" type="primary">nadK</name>
    <name evidence="7" type="ORF">C823_04871</name>
</gene>
<comment type="catalytic activity">
    <reaction evidence="5 6">
        <text>NAD(+) + ATP = ADP + NADP(+) + H(+)</text>
        <dbReference type="Rhea" id="RHEA:18629"/>
        <dbReference type="ChEBI" id="CHEBI:15378"/>
        <dbReference type="ChEBI" id="CHEBI:30616"/>
        <dbReference type="ChEBI" id="CHEBI:57540"/>
        <dbReference type="ChEBI" id="CHEBI:58349"/>
        <dbReference type="ChEBI" id="CHEBI:456216"/>
        <dbReference type="EC" id="2.7.1.23"/>
    </reaction>
</comment>
<dbReference type="STRING" id="1235802.C823_04871"/>
<feature type="binding site" evidence="6">
    <location>
        <begin position="155"/>
        <end position="156"/>
    </location>
    <ligand>
        <name>NAD(+)</name>
        <dbReference type="ChEBI" id="CHEBI:57540"/>
    </ligand>
</feature>
<dbReference type="Gene3D" id="2.60.200.30">
    <property type="entry name" value="Probable inorganic polyphosphate/atp-NAD kinase, domain 2"/>
    <property type="match status" value="1"/>
</dbReference>
<dbReference type="AlphaFoldDB" id="N2A2P5"/>
<evidence type="ECO:0000256" key="1">
    <source>
        <dbReference type="ARBA" id="ARBA00022679"/>
    </source>
</evidence>
<dbReference type="Proteomes" id="UP000012589">
    <property type="component" value="Unassembled WGS sequence"/>
</dbReference>
<dbReference type="Pfam" id="PF01513">
    <property type="entry name" value="NAD_kinase"/>
    <property type="match status" value="1"/>
</dbReference>
<dbReference type="OrthoDB" id="9774737at2"/>
<feature type="binding site" evidence="6">
    <location>
        <begin position="66"/>
        <end position="67"/>
    </location>
    <ligand>
        <name>NAD(+)</name>
        <dbReference type="ChEBI" id="CHEBI:57540"/>
    </ligand>
</feature>
<feature type="binding site" evidence="6">
    <location>
        <position position="71"/>
    </location>
    <ligand>
        <name>NAD(+)</name>
        <dbReference type="ChEBI" id="CHEBI:57540"/>
    </ligand>
</feature>
<comment type="caution">
    <text evidence="7">The sequence shown here is derived from an EMBL/GenBank/DDBJ whole genome shotgun (WGS) entry which is preliminary data.</text>
</comment>
<dbReference type="Pfam" id="PF20143">
    <property type="entry name" value="NAD_kinase_C"/>
    <property type="match status" value="1"/>
</dbReference>
<organism evidence="7 8">
    <name type="scientific">Eubacterium plexicaudatum ASF492</name>
    <dbReference type="NCBI Taxonomy" id="1235802"/>
    <lineage>
        <taxon>Bacteria</taxon>
        <taxon>Bacillati</taxon>
        <taxon>Bacillota</taxon>
        <taxon>Clostridia</taxon>
        <taxon>Eubacteriales</taxon>
        <taxon>Eubacteriaceae</taxon>
        <taxon>Eubacterium</taxon>
    </lineage>
</organism>
<evidence type="ECO:0000256" key="2">
    <source>
        <dbReference type="ARBA" id="ARBA00022777"/>
    </source>
</evidence>
<dbReference type="GO" id="GO:0051287">
    <property type="term" value="F:NAD binding"/>
    <property type="evidence" value="ECO:0007669"/>
    <property type="project" value="UniProtKB-ARBA"/>
</dbReference>
<comment type="caution">
    <text evidence="6">Lacks conserved residue(s) required for the propagation of feature annotation.</text>
</comment>
<dbReference type="PATRIC" id="fig|1235802.3.peg.5130"/>
<evidence type="ECO:0000313" key="7">
    <source>
        <dbReference type="EMBL" id="EMZ20753.1"/>
    </source>
</evidence>
<keyword evidence="6" id="KW-0547">Nucleotide-binding</keyword>
<reference evidence="7 8" key="1">
    <citation type="journal article" date="2014" name="Genome Announc.">
        <title>Draft genome sequences of the altered schaedler flora, a defined bacterial community from gnotobiotic mice.</title>
        <authorList>
            <person name="Wannemuehler M.J."/>
            <person name="Overstreet A.M."/>
            <person name="Ward D.V."/>
            <person name="Phillips G.J."/>
        </authorList>
    </citation>
    <scope>NUCLEOTIDE SEQUENCE [LARGE SCALE GENOMIC DNA]</scope>
    <source>
        <strain evidence="7 8">ASF492</strain>
    </source>
</reference>
<proteinExistence type="inferred from homology"/>
<dbReference type="GO" id="GO:0003951">
    <property type="term" value="F:NAD+ kinase activity"/>
    <property type="evidence" value="ECO:0007669"/>
    <property type="project" value="UniProtKB-UniRule"/>
</dbReference>
<dbReference type="PANTHER" id="PTHR20275:SF0">
    <property type="entry name" value="NAD KINASE"/>
    <property type="match status" value="1"/>
</dbReference>
<protein>
    <recommendedName>
        <fullName evidence="6">NAD kinase</fullName>
        <ecNumber evidence="6">2.7.1.23</ecNumber>
    </recommendedName>
    <alternativeName>
        <fullName evidence="6">ATP-dependent NAD kinase</fullName>
    </alternativeName>
</protein>
<dbReference type="InterPro" id="IPR017438">
    <property type="entry name" value="ATP-NAD_kinase_N"/>
</dbReference>
<evidence type="ECO:0000256" key="6">
    <source>
        <dbReference type="HAMAP-Rule" id="MF_00361"/>
    </source>
</evidence>
<dbReference type="InterPro" id="IPR017437">
    <property type="entry name" value="ATP-NAD_kinase_PpnK-typ_C"/>
</dbReference>
<keyword evidence="4 6" id="KW-0520">NAD</keyword>
<keyword evidence="3 6" id="KW-0521">NADP</keyword>
<keyword evidence="6" id="KW-0067">ATP-binding</keyword>
<feature type="binding site" evidence="6">
    <location>
        <begin position="196"/>
        <end position="201"/>
    </location>
    <ligand>
        <name>NAD(+)</name>
        <dbReference type="ChEBI" id="CHEBI:57540"/>
    </ligand>
</feature>
<accession>N2A2P5</accession>
<dbReference type="InterPro" id="IPR016064">
    <property type="entry name" value="NAD/diacylglycerol_kinase_sf"/>
</dbReference>
<keyword evidence="6" id="KW-0963">Cytoplasm</keyword>
<keyword evidence="2 6" id="KW-0418">Kinase</keyword>
<evidence type="ECO:0000256" key="3">
    <source>
        <dbReference type="ARBA" id="ARBA00022857"/>
    </source>
</evidence>
<dbReference type="GO" id="GO:0019674">
    <property type="term" value="P:NAD+ metabolic process"/>
    <property type="evidence" value="ECO:0007669"/>
    <property type="project" value="InterPro"/>
</dbReference>
<dbReference type="HOGENOM" id="CLU_008831_0_0_9"/>
<comment type="subcellular location">
    <subcellularLocation>
        <location evidence="6">Cytoplasm</location>
    </subcellularLocation>
</comment>
<evidence type="ECO:0000313" key="8">
    <source>
        <dbReference type="Proteomes" id="UP000012589"/>
    </source>
</evidence>
<keyword evidence="1 6" id="KW-0808">Transferase</keyword>
<dbReference type="GO" id="GO:0005737">
    <property type="term" value="C:cytoplasm"/>
    <property type="evidence" value="ECO:0007669"/>
    <property type="project" value="UniProtKB-SubCell"/>
</dbReference>
<dbReference type="SUPFAM" id="SSF111331">
    <property type="entry name" value="NAD kinase/diacylglycerol kinase-like"/>
    <property type="match status" value="1"/>
</dbReference>
<dbReference type="eggNOG" id="COG0061">
    <property type="taxonomic scope" value="Bacteria"/>
</dbReference>